<comment type="similarity">
    <text evidence="1 2">Belongs to the Iojap/RsfS family.</text>
</comment>
<evidence type="ECO:0000256" key="1">
    <source>
        <dbReference type="ARBA" id="ARBA00010574"/>
    </source>
</evidence>
<gene>
    <name evidence="2 4" type="primary">rsfS</name>
    <name evidence="4" type="ORF">SBA1_740034</name>
</gene>
<feature type="region of interest" description="Disordered" evidence="3">
    <location>
        <begin position="117"/>
        <end position="141"/>
    </location>
</feature>
<keyword evidence="2" id="KW-0810">Translation regulation</keyword>
<dbReference type="HAMAP" id="MF_01477">
    <property type="entry name" value="Iojap_RsfS"/>
    <property type="match status" value="1"/>
</dbReference>
<dbReference type="Proteomes" id="UP000238701">
    <property type="component" value="Unassembled WGS sequence"/>
</dbReference>
<keyword evidence="2" id="KW-0678">Repressor</keyword>
<dbReference type="GO" id="GO:0005737">
    <property type="term" value="C:cytoplasm"/>
    <property type="evidence" value="ECO:0007669"/>
    <property type="project" value="UniProtKB-SubCell"/>
</dbReference>
<dbReference type="OrthoDB" id="9793681at2"/>
<dbReference type="EMBL" id="OMOD01000171">
    <property type="protein sequence ID" value="SPF47420.1"/>
    <property type="molecule type" value="Genomic_DNA"/>
</dbReference>
<dbReference type="GO" id="GO:0042256">
    <property type="term" value="P:cytosolic ribosome assembly"/>
    <property type="evidence" value="ECO:0007669"/>
    <property type="project" value="UniProtKB-UniRule"/>
</dbReference>
<evidence type="ECO:0000313" key="4">
    <source>
        <dbReference type="EMBL" id="SPF47420.1"/>
    </source>
</evidence>
<dbReference type="NCBIfam" id="TIGR00090">
    <property type="entry name" value="rsfS_iojap_ybeB"/>
    <property type="match status" value="1"/>
</dbReference>
<reference evidence="5" key="1">
    <citation type="submission" date="2018-02" db="EMBL/GenBank/DDBJ databases">
        <authorList>
            <person name="Hausmann B."/>
        </authorList>
    </citation>
    <scope>NUCLEOTIDE SEQUENCE [LARGE SCALE GENOMIC DNA]</scope>
    <source>
        <strain evidence="5">Peat soil MAG SbA1</strain>
    </source>
</reference>
<dbReference type="SUPFAM" id="SSF81301">
    <property type="entry name" value="Nucleotidyltransferase"/>
    <property type="match status" value="1"/>
</dbReference>
<evidence type="ECO:0000256" key="2">
    <source>
        <dbReference type="HAMAP-Rule" id="MF_01477"/>
    </source>
</evidence>
<feature type="compositionally biased region" description="Basic residues" evidence="3">
    <location>
        <begin position="122"/>
        <end position="141"/>
    </location>
</feature>
<dbReference type="GO" id="GO:0043023">
    <property type="term" value="F:ribosomal large subunit binding"/>
    <property type="evidence" value="ECO:0007669"/>
    <property type="project" value="TreeGrafter"/>
</dbReference>
<dbReference type="AlphaFoldDB" id="A0A2U3L6G0"/>
<dbReference type="Pfam" id="PF02410">
    <property type="entry name" value="RsfS"/>
    <property type="match status" value="1"/>
</dbReference>
<name>A0A2U3L6G0_9BACT</name>
<proteinExistence type="inferred from homology"/>
<dbReference type="Gene3D" id="3.30.460.10">
    <property type="entry name" value="Beta Polymerase, domain 2"/>
    <property type="match status" value="1"/>
</dbReference>
<dbReference type="InterPro" id="IPR043519">
    <property type="entry name" value="NT_sf"/>
</dbReference>
<dbReference type="PANTHER" id="PTHR21043:SF0">
    <property type="entry name" value="MITOCHONDRIAL ASSEMBLY OF RIBOSOMAL LARGE SUBUNIT PROTEIN 1"/>
    <property type="match status" value="1"/>
</dbReference>
<dbReference type="GO" id="GO:0017148">
    <property type="term" value="P:negative regulation of translation"/>
    <property type="evidence" value="ECO:0007669"/>
    <property type="project" value="UniProtKB-UniRule"/>
</dbReference>
<comment type="subcellular location">
    <subcellularLocation>
        <location evidence="2">Cytoplasm</location>
    </subcellularLocation>
</comment>
<organism evidence="4 5">
    <name type="scientific">Candidatus Sulfotelmatobacter kueseliae</name>
    <dbReference type="NCBI Taxonomy" id="2042962"/>
    <lineage>
        <taxon>Bacteria</taxon>
        <taxon>Pseudomonadati</taxon>
        <taxon>Acidobacteriota</taxon>
        <taxon>Terriglobia</taxon>
        <taxon>Terriglobales</taxon>
        <taxon>Candidatus Korobacteraceae</taxon>
        <taxon>Candidatus Sulfotelmatobacter</taxon>
    </lineage>
</organism>
<sequence length="141" mass="16131">MKKNELRKQIAAAIQACLEKKAEELSILEMEKGAGAFTDYFVLCSGTNPRQIQAIADEVELRLKGAGLRPTHVEGYNQSEWVLLDYVDFVVHVFSEKARKFYDLERLWKTAKKLQPSDLKAAPKKRKAARPVLRKKTKRKA</sequence>
<evidence type="ECO:0000256" key="3">
    <source>
        <dbReference type="SAM" id="MobiDB-lite"/>
    </source>
</evidence>
<accession>A0A2U3L6G0</accession>
<dbReference type="GO" id="GO:0090071">
    <property type="term" value="P:negative regulation of ribosome biogenesis"/>
    <property type="evidence" value="ECO:0007669"/>
    <property type="project" value="UniProtKB-UniRule"/>
</dbReference>
<dbReference type="PANTHER" id="PTHR21043">
    <property type="entry name" value="IOJAP SUPERFAMILY ORTHOLOG"/>
    <property type="match status" value="1"/>
</dbReference>
<keyword evidence="2" id="KW-0963">Cytoplasm</keyword>
<comment type="subunit">
    <text evidence="2">Interacts with ribosomal protein uL14 (rplN).</text>
</comment>
<evidence type="ECO:0000313" key="5">
    <source>
        <dbReference type="Proteomes" id="UP000238701"/>
    </source>
</evidence>
<protein>
    <recommendedName>
        <fullName evidence="2">Ribosomal silencing factor RsfS</fullName>
    </recommendedName>
</protein>
<dbReference type="InterPro" id="IPR004394">
    <property type="entry name" value="Iojap/RsfS/C7orf30"/>
</dbReference>
<comment type="function">
    <text evidence="2">Functions as a ribosomal silencing factor. Interacts with ribosomal protein uL14 (rplN), blocking formation of intersubunit bridge B8. Prevents association of the 30S and 50S ribosomal subunits and the formation of functional ribosomes, thus repressing translation.</text>
</comment>